<evidence type="ECO:0000313" key="7">
    <source>
        <dbReference type="EMBL" id="MBN7825394.1"/>
    </source>
</evidence>
<evidence type="ECO:0000256" key="6">
    <source>
        <dbReference type="SAM" id="SignalP"/>
    </source>
</evidence>
<keyword evidence="8" id="KW-1185">Reference proteome</keyword>
<feature type="chain" id="PRO_5037416451" evidence="6">
    <location>
        <begin position="21"/>
        <end position="270"/>
    </location>
</feature>
<evidence type="ECO:0000256" key="4">
    <source>
        <dbReference type="ARBA" id="ARBA00023136"/>
    </source>
</evidence>
<reference evidence="7" key="1">
    <citation type="submission" date="2021-03" db="EMBL/GenBank/DDBJ databases">
        <title>novel species isolated from a fishpond in China.</title>
        <authorList>
            <person name="Lu H."/>
            <person name="Cai Z."/>
        </authorList>
    </citation>
    <scope>NUCLEOTIDE SEQUENCE</scope>
    <source>
        <strain evidence="7">JCM 30855</strain>
    </source>
</reference>
<dbReference type="PANTHER" id="PTHR38776:SF1">
    <property type="entry name" value="MLTA-INTERACTING PROTEIN-RELATED"/>
    <property type="match status" value="1"/>
</dbReference>
<comment type="subcellular location">
    <subcellularLocation>
        <location evidence="1">Cell outer membrane</location>
    </subcellularLocation>
</comment>
<evidence type="ECO:0000256" key="5">
    <source>
        <dbReference type="ARBA" id="ARBA00023237"/>
    </source>
</evidence>
<keyword evidence="3 6" id="KW-0732">Signal</keyword>
<dbReference type="AlphaFoldDB" id="A0A939DMB4"/>
<evidence type="ECO:0000313" key="8">
    <source>
        <dbReference type="Proteomes" id="UP000664654"/>
    </source>
</evidence>
<dbReference type="InterPro" id="IPR010583">
    <property type="entry name" value="MipA"/>
</dbReference>
<dbReference type="RefSeq" id="WP_206573502.1">
    <property type="nucleotide sequence ID" value="NZ_JAFKCV010000004.1"/>
</dbReference>
<dbReference type="Pfam" id="PF06629">
    <property type="entry name" value="MipA"/>
    <property type="match status" value="1"/>
</dbReference>
<dbReference type="PANTHER" id="PTHR38776">
    <property type="entry name" value="MLTA-INTERACTING PROTEIN-RELATED"/>
    <property type="match status" value="1"/>
</dbReference>
<dbReference type="GO" id="GO:0009279">
    <property type="term" value="C:cell outer membrane"/>
    <property type="evidence" value="ECO:0007669"/>
    <property type="project" value="UniProtKB-SubCell"/>
</dbReference>
<accession>A0A939DMB4</accession>
<sequence length="270" mass="30576">MRIGRIFLLLLIVLVAPVQADEDFQWQISPGLAVWDEKSLLAGAKGNDAYPVIVTLQIDLKYRNFFLETVRRRVTGLFDSALVGYRIYADEVWQTDVVLSSHMNRISESGYSYHGDTIVPELKGIRTRGSDSSLGLRVQHFRGPHHLSLELGNDISQRYSSYLFQGYYSYLAQLRNWDLQLTAGLHLYSGELVDYYFGILPTEATARRPVYHGRSAHMLHLGLSALYPLNEHWLLDLGMGLNRYSSSIANSPIVASNVEALGMVSIRYVF</sequence>
<dbReference type="EMBL" id="JAFKCV010000004">
    <property type="protein sequence ID" value="MBN7825394.1"/>
    <property type="molecule type" value="Genomic_DNA"/>
</dbReference>
<proteinExistence type="inferred from homology"/>
<evidence type="ECO:0000256" key="1">
    <source>
        <dbReference type="ARBA" id="ARBA00004442"/>
    </source>
</evidence>
<comment type="similarity">
    <text evidence="2">Belongs to the MipA/OmpV family.</text>
</comment>
<name>A0A939DMB4_9ALTE</name>
<dbReference type="Proteomes" id="UP000664654">
    <property type="component" value="Unassembled WGS sequence"/>
</dbReference>
<organism evidence="7 8">
    <name type="scientific">Bowmanella dokdonensis</name>
    <dbReference type="NCBI Taxonomy" id="751969"/>
    <lineage>
        <taxon>Bacteria</taxon>
        <taxon>Pseudomonadati</taxon>
        <taxon>Pseudomonadota</taxon>
        <taxon>Gammaproteobacteria</taxon>
        <taxon>Alteromonadales</taxon>
        <taxon>Alteromonadaceae</taxon>
        <taxon>Bowmanella</taxon>
    </lineage>
</organism>
<gene>
    <name evidence="7" type="ORF">J0A66_09195</name>
</gene>
<feature type="signal peptide" evidence="6">
    <location>
        <begin position="1"/>
        <end position="20"/>
    </location>
</feature>
<evidence type="ECO:0000256" key="2">
    <source>
        <dbReference type="ARBA" id="ARBA00005722"/>
    </source>
</evidence>
<keyword evidence="4" id="KW-0472">Membrane</keyword>
<comment type="caution">
    <text evidence="7">The sequence shown here is derived from an EMBL/GenBank/DDBJ whole genome shotgun (WGS) entry which is preliminary data.</text>
</comment>
<keyword evidence="5" id="KW-0998">Cell outer membrane</keyword>
<evidence type="ECO:0000256" key="3">
    <source>
        <dbReference type="ARBA" id="ARBA00022729"/>
    </source>
</evidence>
<protein>
    <submittedName>
        <fullName evidence="7">MipA/OmpV family protein</fullName>
    </submittedName>
</protein>